<dbReference type="PANTHER" id="PTHR45436">
    <property type="entry name" value="SENSOR HISTIDINE KINASE YKOH"/>
    <property type="match status" value="1"/>
</dbReference>
<evidence type="ECO:0000256" key="7">
    <source>
        <dbReference type="ARBA" id="ARBA00022989"/>
    </source>
</evidence>
<dbReference type="Gene3D" id="3.30.565.10">
    <property type="entry name" value="Histidine kinase-like ATPase, C-terminal domain"/>
    <property type="match status" value="1"/>
</dbReference>
<dbReference type="InterPro" id="IPR036890">
    <property type="entry name" value="HATPase_C_sf"/>
</dbReference>
<evidence type="ECO:0000256" key="8">
    <source>
        <dbReference type="SAM" id="Phobius"/>
    </source>
</evidence>
<evidence type="ECO:0000256" key="1">
    <source>
        <dbReference type="ARBA" id="ARBA00000085"/>
    </source>
</evidence>
<dbReference type="Pfam" id="PF00512">
    <property type="entry name" value="HisKA"/>
    <property type="match status" value="1"/>
</dbReference>
<evidence type="ECO:0000259" key="9">
    <source>
        <dbReference type="PROSITE" id="PS50109"/>
    </source>
</evidence>
<sequence length="409" mass="48014">MLLGLLSIWAVVFYYAMFNEIYDSIDDGLEHRKMVLIARANEDLSLLDKPQYDEYLFTIKQVDHNDYRGFKDTYKDSVMYMVNEKDHEPVRLLESVFKKNDDYYKISIVTSMVEEDDQIHNLLKYTLILYAALVLSILLLNNLFLRKVWQPFYRILDQLKGYQLEKNEPIHYKATNIEEFSLLNKSIEKLLNRTQQSYSNQKQFIENASHELQTPLAIAINKLELLFEDETLTEAQAEQLQQTLENLERLTRLNRSLLLISKIENDQFQMREEVHLQVVIEKNISDFSEMLHHKNQKINFDAEHRTVKNANPDLIYILFSNLIKNSIAHGQSGSEISMKLSDKDFVISNYSQSDSLQNEDIFERFQKIGNNPNSTGLGLSIAKSIAEKFGFTLEYHFQNGQHYFTVEFN</sequence>
<dbReference type="InterPro" id="IPR003661">
    <property type="entry name" value="HisK_dim/P_dom"/>
</dbReference>
<dbReference type="InterPro" id="IPR003594">
    <property type="entry name" value="HATPase_dom"/>
</dbReference>
<keyword evidence="4" id="KW-0808">Transferase</keyword>
<evidence type="ECO:0000313" key="10">
    <source>
        <dbReference type="EMBL" id="SIS80406.1"/>
    </source>
</evidence>
<dbReference type="EMBL" id="FTOI01000007">
    <property type="protein sequence ID" value="SIS80406.1"/>
    <property type="molecule type" value="Genomic_DNA"/>
</dbReference>
<dbReference type="InterPro" id="IPR005467">
    <property type="entry name" value="His_kinase_dom"/>
</dbReference>
<dbReference type="CDD" id="cd00082">
    <property type="entry name" value="HisKA"/>
    <property type="match status" value="1"/>
</dbReference>
<dbReference type="InterPro" id="IPR036097">
    <property type="entry name" value="HisK_dim/P_sf"/>
</dbReference>
<keyword evidence="7 8" id="KW-1133">Transmembrane helix</keyword>
<keyword evidence="5 8" id="KW-0812">Transmembrane</keyword>
<protein>
    <recommendedName>
        <fullName evidence="2">histidine kinase</fullName>
        <ecNumber evidence="2">2.7.13.3</ecNumber>
    </recommendedName>
</protein>
<keyword evidence="3" id="KW-0597">Phosphoprotein</keyword>
<feature type="transmembrane region" description="Helical" evidence="8">
    <location>
        <begin position="127"/>
        <end position="145"/>
    </location>
</feature>
<keyword evidence="6 10" id="KW-0418">Kinase</keyword>
<dbReference type="Proteomes" id="UP000185839">
    <property type="component" value="Unassembled WGS sequence"/>
</dbReference>
<reference evidence="11" key="1">
    <citation type="submission" date="2017-01" db="EMBL/GenBank/DDBJ databases">
        <authorList>
            <person name="Varghese N."/>
            <person name="Submissions S."/>
        </authorList>
    </citation>
    <scope>NUCLEOTIDE SEQUENCE [LARGE SCALE GENOMIC DNA]</scope>
    <source>
        <strain evidence="11">DSM 23145</strain>
    </source>
</reference>
<dbReference type="GO" id="GO:0000155">
    <property type="term" value="F:phosphorelay sensor kinase activity"/>
    <property type="evidence" value="ECO:0007669"/>
    <property type="project" value="InterPro"/>
</dbReference>
<dbReference type="AlphaFoldDB" id="A0A1N7M2R3"/>
<dbReference type="GO" id="GO:0005886">
    <property type="term" value="C:plasma membrane"/>
    <property type="evidence" value="ECO:0007669"/>
    <property type="project" value="TreeGrafter"/>
</dbReference>
<evidence type="ECO:0000256" key="2">
    <source>
        <dbReference type="ARBA" id="ARBA00012438"/>
    </source>
</evidence>
<dbReference type="SUPFAM" id="SSF55874">
    <property type="entry name" value="ATPase domain of HSP90 chaperone/DNA topoisomerase II/histidine kinase"/>
    <property type="match status" value="1"/>
</dbReference>
<dbReference type="SMART" id="SM00388">
    <property type="entry name" value="HisKA"/>
    <property type="match status" value="1"/>
</dbReference>
<evidence type="ECO:0000256" key="6">
    <source>
        <dbReference type="ARBA" id="ARBA00022777"/>
    </source>
</evidence>
<evidence type="ECO:0000256" key="3">
    <source>
        <dbReference type="ARBA" id="ARBA00022553"/>
    </source>
</evidence>
<comment type="catalytic activity">
    <reaction evidence="1">
        <text>ATP + protein L-histidine = ADP + protein N-phospho-L-histidine.</text>
        <dbReference type="EC" id="2.7.13.3"/>
    </reaction>
</comment>
<proteinExistence type="predicted"/>
<name>A0A1N7M2R3_9FLAO</name>
<gene>
    <name evidence="10" type="ORF">SAMN05421789_10748</name>
</gene>
<dbReference type="SMART" id="SM00387">
    <property type="entry name" value="HATPase_c"/>
    <property type="match status" value="1"/>
</dbReference>
<dbReference type="InterPro" id="IPR050428">
    <property type="entry name" value="TCS_sensor_his_kinase"/>
</dbReference>
<evidence type="ECO:0000256" key="5">
    <source>
        <dbReference type="ARBA" id="ARBA00022692"/>
    </source>
</evidence>
<dbReference type="Pfam" id="PF02518">
    <property type="entry name" value="HATPase_c"/>
    <property type="match status" value="1"/>
</dbReference>
<keyword evidence="8" id="KW-0472">Membrane</keyword>
<organism evidence="10 11">
    <name type="scientific">Kaistella chaponensis</name>
    <dbReference type="NCBI Taxonomy" id="713588"/>
    <lineage>
        <taxon>Bacteria</taxon>
        <taxon>Pseudomonadati</taxon>
        <taxon>Bacteroidota</taxon>
        <taxon>Flavobacteriia</taxon>
        <taxon>Flavobacteriales</taxon>
        <taxon>Weeksellaceae</taxon>
        <taxon>Chryseobacterium group</taxon>
        <taxon>Kaistella</taxon>
    </lineage>
</organism>
<accession>A0A1N7M2R3</accession>
<dbReference type="PROSITE" id="PS50109">
    <property type="entry name" value="HIS_KIN"/>
    <property type="match status" value="1"/>
</dbReference>
<dbReference type="PANTHER" id="PTHR45436:SF5">
    <property type="entry name" value="SENSOR HISTIDINE KINASE TRCS"/>
    <property type="match status" value="1"/>
</dbReference>
<dbReference type="SUPFAM" id="SSF47384">
    <property type="entry name" value="Homodimeric domain of signal transducing histidine kinase"/>
    <property type="match status" value="1"/>
</dbReference>
<keyword evidence="11" id="KW-1185">Reference proteome</keyword>
<feature type="domain" description="Histidine kinase" evidence="9">
    <location>
        <begin position="207"/>
        <end position="409"/>
    </location>
</feature>
<dbReference type="EC" id="2.7.13.3" evidence="2"/>
<dbReference type="Gene3D" id="1.10.287.130">
    <property type="match status" value="1"/>
</dbReference>
<evidence type="ECO:0000256" key="4">
    <source>
        <dbReference type="ARBA" id="ARBA00022679"/>
    </source>
</evidence>
<evidence type="ECO:0000313" key="11">
    <source>
        <dbReference type="Proteomes" id="UP000185839"/>
    </source>
</evidence>
<dbReference type="STRING" id="713588.SAMN05421789_10748"/>